<dbReference type="InterPro" id="IPR015867">
    <property type="entry name" value="N-reg_PII/ATP_PRibTrfase_C"/>
</dbReference>
<accession>A0ABU3Z770</accession>
<dbReference type="InterPro" id="IPR036069">
    <property type="entry name" value="DUF34/NIF3_sf"/>
</dbReference>
<dbReference type="InterPro" id="IPR017221">
    <property type="entry name" value="DUF34/NIF3_bac"/>
</dbReference>
<dbReference type="PANTHER" id="PTHR13799">
    <property type="entry name" value="NGG1 INTERACTING FACTOR 3"/>
    <property type="match status" value="1"/>
</dbReference>
<sequence length="371" mass="40480">MASVQDIIKSIERMAPLHLAEDWDNPGLMVGDRTQNVTGIVTSLDPTEAVVDFAIANDCNLVVTHHPFIFKGMKQIDLNSPQGRIIRKLVKHDIALYSAHTNLDIASGGLNDMLAERIGLTNVRGFVKTRSERYMKLVTFVPATHADAVRAALGAVGAGHIGNYSDCSFTTTGEGRFKGAADTSPFLGESGQLEVAEEQRIETIVSKQRLGKAIEVLLAAHPYEEVAYDVYELAGPTKDSYLGRIGELPESMNLDEFRDYLQECLPHAILRFGGVPCESIQTVALCSGGGADFIGQAVAMKADVYLTGDVKYHDAQRAKEAGILVADAGHFGTEEIVADGLVAFLRDEQEKLQWGDMNIVAHHEQEDFFFI</sequence>
<dbReference type="Pfam" id="PF01784">
    <property type="entry name" value="DUF34_NIF3"/>
    <property type="match status" value="1"/>
</dbReference>
<evidence type="ECO:0000256" key="3">
    <source>
        <dbReference type="ARBA" id="ARBA00022723"/>
    </source>
</evidence>
<comment type="similarity">
    <text evidence="1 4">Belongs to the GTP cyclohydrolase I type 2/NIF3 family.</text>
</comment>
<evidence type="ECO:0000313" key="5">
    <source>
        <dbReference type="EMBL" id="MDV5087754.1"/>
    </source>
</evidence>
<comment type="caution">
    <text evidence="5">The sequence shown here is derived from an EMBL/GenBank/DDBJ whole genome shotgun (WGS) entry which is preliminary data.</text>
</comment>
<dbReference type="SUPFAM" id="SSF102705">
    <property type="entry name" value="NIF3 (NGG1p interacting factor 3)-like"/>
    <property type="match status" value="1"/>
</dbReference>
<dbReference type="Gene3D" id="3.40.1390.30">
    <property type="entry name" value="NIF3 (NGG1p interacting factor 3)-like"/>
    <property type="match status" value="1"/>
</dbReference>
<evidence type="ECO:0000313" key="6">
    <source>
        <dbReference type="Proteomes" id="UP001272515"/>
    </source>
</evidence>
<protein>
    <recommendedName>
        <fullName evidence="2 4">GTP cyclohydrolase 1 type 2 homolog</fullName>
    </recommendedName>
</protein>
<reference evidence="5 6" key="1">
    <citation type="submission" date="2023-10" db="EMBL/GenBank/DDBJ databases">
        <title>Veillonella sp. nov., isolated from a pig farm feces dump.</title>
        <authorList>
            <person name="Chang Y.-H."/>
        </authorList>
    </citation>
    <scope>NUCLEOTIDE SEQUENCE [LARGE SCALE GENOMIC DNA]</scope>
    <source>
        <strain evidence="5 6">YH-vei2233</strain>
    </source>
</reference>
<dbReference type="Gene3D" id="3.30.70.120">
    <property type="match status" value="1"/>
</dbReference>
<organism evidence="5 6">
    <name type="scientific">Veillonella absiana</name>
    <dbReference type="NCBI Taxonomy" id="3079305"/>
    <lineage>
        <taxon>Bacteria</taxon>
        <taxon>Bacillati</taxon>
        <taxon>Bacillota</taxon>
        <taxon>Negativicutes</taxon>
        <taxon>Veillonellales</taxon>
        <taxon>Veillonellaceae</taxon>
        <taxon>Veillonella</taxon>
    </lineage>
</organism>
<name>A0ABU3Z770_9FIRM</name>
<gene>
    <name evidence="5" type="ORF">RVY80_02695</name>
</gene>
<dbReference type="InterPro" id="IPR002678">
    <property type="entry name" value="DUF34/NIF3"/>
</dbReference>
<evidence type="ECO:0000256" key="4">
    <source>
        <dbReference type="PIRNR" id="PIRNR037489"/>
    </source>
</evidence>
<evidence type="ECO:0000256" key="1">
    <source>
        <dbReference type="ARBA" id="ARBA00006964"/>
    </source>
</evidence>
<dbReference type="PANTHER" id="PTHR13799:SF14">
    <property type="entry name" value="GTP CYCLOHYDROLASE 1 TYPE 2 HOMOLOG"/>
    <property type="match status" value="1"/>
</dbReference>
<dbReference type="RefSeq" id="WP_317329584.1">
    <property type="nucleotide sequence ID" value="NZ_JAWJZA010000028.1"/>
</dbReference>
<dbReference type="NCBIfam" id="TIGR00486">
    <property type="entry name" value="YbgI_SA1388"/>
    <property type="match status" value="1"/>
</dbReference>
<keyword evidence="6" id="KW-1185">Reference proteome</keyword>
<keyword evidence="3 4" id="KW-0479">Metal-binding</keyword>
<dbReference type="Proteomes" id="UP001272515">
    <property type="component" value="Unassembled WGS sequence"/>
</dbReference>
<evidence type="ECO:0000256" key="2">
    <source>
        <dbReference type="ARBA" id="ARBA00022112"/>
    </source>
</evidence>
<proteinExistence type="inferred from homology"/>
<dbReference type="PIRSF" id="PIRSF037489">
    <property type="entry name" value="UCP037489_NIF3_YqfO"/>
    <property type="match status" value="1"/>
</dbReference>
<dbReference type="EMBL" id="JAWJZB010000003">
    <property type="protein sequence ID" value="MDV5087754.1"/>
    <property type="molecule type" value="Genomic_DNA"/>
</dbReference>